<dbReference type="InterPro" id="IPR025187">
    <property type="entry name" value="DUF4112"/>
</dbReference>
<dbReference type="EMBL" id="WOSY01000002">
    <property type="protein sequence ID" value="NHN87477.1"/>
    <property type="molecule type" value="Genomic_DNA"/>
</dbReference>
<comment type="caution">
    <text evidence="2">The sequence shown here is derived from an EMBL/GenBank/DDBJ whole genome shotgun (WGS) entry which is preliminary data.</text>
</comment>
<dbReference type="PANTHER" id="PTHR35519:SF2">
    <property type="entry name" value="PH DOMAIN PROTEIN"/>
    <property type="match status" value="1"/>
</dbReference>
<reference evidence="2 3" key="1">
    <citation type="journal article" date="2020" name="Int. J. Syst. Evol. Microbiol.">
        <title>Novel acetic acid bacteria from cider fermentations: Acetobacter conturbans sp. nov. and Acetobacter fallax sp. nov.</title>
        <authorList>
            <person name="Sombolestani A.S."/>
            <person name="Cleenwerck I."/>
            <person name="Cnockaert M."/>
            <person name="Borremans W."/>
            <person name="Wieme A.D."/>
            <person name="De Vuyst L."/>
            <person name="Vandamme P."/>
        </authorList>
    </citation>
    <scope>NUCLEOTIDE SEQUENCE [LARGE SCALE GENOMIC DNA]</scope>
    <source>
        <strain evidence="2 3">LMG 1627</strain>
    </source>
</reference>
<protein>
    <submittedName>
        <fullName evidence="2">DUF4112 domain-containing protein</fullName>
    </submittedName>
</protein>
<keyword evidence="1" id="KW-0472">Membrane</keyword>
<dbReference type="PANTHER" id="PTHR35519">
    <property type="entry name" value="MEMBRANE PROTEINS"/>
    <property type="match status" value="1"/>
</dbReference>
<proteinExistence type="predicted"/>
<keyword evidence="3" id="KW-1185">Reference proteome</keyword>
<sequence length="113" mass="12641">MFQRIERLRRLAWLLDAAIRLPGTKIRLGADSVVGLLPGGGSLLMAAVSLYFVWEAWRLRAPRNVLAQMVFNIVVEGVLDVVPVLGDIADIAFKANLRNVRLLEDHFGMPHRP</sequence>
<organism evidence="2 3">
    <name type="scientific">Acetobacter conturbans</name>
    <dbReference type="NCBI Taxonomy" id="1737472"/>
    <lineage>
        <taxon>Bacteria</taxon>
        <taxon>Pseudomonadati</taxon>
        <taxon>Pseudomonadota</taxon>
        <taxon>Alphaproteobacteria</taxon>
        <taxon>Acetobacterales</taxon>
        <taxon>Acetobacteraceae</taxon>
        <taxon>Acetobacter</taxon>
    </lineage>
</organism>
<keyword evidence="1" id="KW-1133">Transmembrane helix</keyword>
<evidence type="ECO:0000313" key="3">
    <source>
        <dbReference type="Proteomes" id="UP000631653"/>
    </source>
</evidence>
<gene>
    <name evidence="2" type="ORF">GOB81_02365</name>
</gene>
<evidence type="ECO:0000256" key="1">
    <source>
        <dbReference type="SAM" id="Phobius"/>
    </source>
</evidence>
<keyword evidence="1" id="KW-0812">Transmembrane</keyword>
<name>A0ABX0JX71_9PROT</name>
<dbReference type="Proteomes" id="UP000631653">
    <property type="component" value="Unassembled WGS sequence"/>
</dbReference>
<evidence type="ECO:0000313" key="2">
    <source>
        <dbReference type="EMBL" id="NHN87477.1"/>
    </source>
</evidence>
<accession>A0ABX0JX71</accession>
<feature type="transmembrane region" description="Helical" evidence="1">
    <location>
        <begin position="33"/>
        <end position="54"/>
    </location>
</feature>
<dbReference type="Pfam" id="PF13430">
    <property type="entry name" value="DUF4112"/>
    <property type="match status" value="1"/>
</dbReference>